<reference evidence="1 2" key="2">
    <citation type="journal article" date="2013" name="Genome Announc.">
        <title>Genome Sequence of Growth-Improving Paenibacillus mucilaginosus Strain KNP414.</title>
        <authorList>
            <person name="Lu J.J."/>
            <person name="Wang J.F."/>
            <person name="Hu X.F."/>
        </authorList>
    </citation>
    <scope>NUCLEOTIDE SEQUENCE [LARGE SCALE GENOMIC DNA]</scope>
    <source>
        <strain evidence="1 2">KNP414</strain>
    </source>
</reference>
<dbReference type="AlphaFoldDB" id="F8FGT0"/>
<organism evidence="1 2">
    <name type="scientific">Paenibacillus mucilaginosus (strain KNP414)</name>
    <dbReference type="NCBI Taxonomy" id="1036673"/>
    <lineage>
        <taxon>Bacteria</taxon>
        <taxon>Bacillati</taxon>
        <taxon>Bacillota</taxon>
        <taxon>Bacilli</taxon>
        <taxon>Bacillales</taxon>
        <taxon>Paenibacillaceae</taxon>
        <taxon>Paenibacillus</taxon>
    </lineage>
</organism>
<dbReference type="Proteomes" id="UP000006620">
    <property type="component" value="Chromosome"/>
</dbReference>
<dbReference type="EMBL" id="CP002869">
    <property type="protein sequence ID" value="AEI46231.1"/>
    <property type="molecule type" value="Genomic_DNA"/>
</dbReference>
<sequence length="61" mass="7057">MGFLWPLVKLVDKIPHFPSRRKGFCSPFSIQMHFLWGRPKGCASFGQRTQRERQCAAFLCG</sequence>
<gene>
    <name evidence="1" type="ordered locus">KNP414_07745</name>
</gene>
<proteinExistence type="predicted"/>
<evidence type="ECO:0000313" key="1">
    <source>
        <dbReference type="EMBL" id="AEI46231.1"/>
    </source>
</evidence>
<name>F8FGT0_PAEMK</name>
<reference evidence="2" key="1">
    <citation type="submission" date="2011-06" db="EMBL/GenBank/DDBJ databases">
        <title>Complete genome sequence of Paenibacillus mucilaginosus KNP414.</title>
        <authorList>
            <person name="Wang J."/>
            <person name="Hu S."/>
            <person name="Hu X."/>
            <person name="Zhang B."/>
            <person name="Dong D."/>
            <person name="Zhang S."/>
            <person name="Zhao K."/>
            <person name="Wu D."/>
        </authorList>
    </citation>
    <scope>NUCLEOTIDE SEQUENCE [LARGE SCALE GENOMIC DNA]</scope>
    <source>
        <strain evidence="2">KNP414</strain>
    </source>
</reference>
<dbReference type="HOGENOM" id="CLU_2918306_0_0_9"/>
<dbReference type="KEGG" id="pms:KNP414_07745"/>
<evidence type="ECO:0000313" key="2">
    <source>
        <dbReference type="Proteomes" id="UP000006620"/>
    </source>
</evidence>
<accession>F8FGT0</accession>
<dbReference type="PATRIC" id="fig|1036673.3.peg.7219"/>
<protein>
    <submittedName>
        <fullName evidence="1">Uncharacterized protein</fullName>
    </submittedName>
</protein>